<evidence type="ECO:0000313" key="1">
    <source>
        <dbReference type="EMBL" id="GBO27191.1"/>
    </source>
</evidence>
<protein>
    <submittedName>
        <fullName evidence="1">Uncharacterized protein</fullName>
    </submittedName>
</protein>
<gene>
    <name evidence="1" type="ORF">AVEN_261415_1</name>
</gene>
<comment type="caution">
    <text evidence="1">The sequence shown here is derived from an EMBL/GenBank/DDBJ whole genome shotgun (WGS) entry which is preliminary data.</text>
</comment>
<sequence>MLHDPMLAYAALSSSSHAPSVVFDHVKSFVIIFASEPGRASNYQNMPGDDPAAVAPVTGAPFRRCPMPGQKKWPFIITKKEAGSWFLR</sequence>
<proteinExistence type="predicted"/>
<reference evidence="1 2" key="1">
    <citation type="journal article" date="2019" name="Sci. Rep.">
        <title>Orb-weaving spider Araneus ventricosus genome elucidates the spidroin gene catalogue.</title>
        <authorList>
            <person name="Kono N."/>
            <person name="Nakamura H."/>
            <person name="Ohtoshi R."/>
            <person name="Moran D.A.P."/>
            <person name="Shinohara A."/>
            <person name="Yoshida Y."/>
            <person name="Fujiwara M."/>
            <person name="Mori M."/>
            <person name="Tomita M."/>
            <person name="Arakawa K."/>
        </authorList>
    </citation>
    <scope>NUCLEOTIDE SEQUENCE [LARGE SCALE GENOMIC DNA]</scope>
</reference>
<dbReference type="EMBL" id="BGPR01050180">
    <property type="protein sequence ID" value="GBO27191.1"/>
    <property type="molecule type" value="Genomic_DNA"/>
</dbReference>
<keyword evidence="2" id="KW-1185">Reference proteome</keyword>
<name>A0A4Y2VRC3_ARAVE</name>
<organism evidence="1 2">
    <name type="scientific">Araneus ventricosus</name>
    <name type="common">Orbweaver spider</name>
    <name type="synonym">Epeira ventricosa</name>
    <dbReference type="NCBI Taxonomy" id="182803"/>
    <lineage>
        <taxon>Eukaryota</taxon>
        <taxon>Metazoa</taxon>
        <taxon>Ecdysozoa</taxon>
        <taxon>Arthropoda</taxon>
        <taxon>Chelicerata</taxon>
        <taxon>Arachnida</taxon>
        <taxon>Araneae</taxon>
        <taxon>Araneomorphae</taxon>
        <taxon>Entelegynae</taxon>
        <taxon>Araneoidea</taxon>
        <taxon>Araneidae</taxon>
        <taxon>Araneus</taxon>
    </lineage>
</organism>
<dbReference type="Proteomes" id="UP000499080">
    <property type="component" value="Unassembled WGS sequence"/>
</dbReference>
<dbReference type="AlphaFoldDB" id="A0A4Y2VRC3"/>
<evidence type="ECO:0000313" key="2">
    <source>
        <dbReference type="Proteomes" id="UP000499080"/>
    </source>
</evidence>
<accession>A0A4Y2VRC3</accession>